<dbReference type="EMBL" id="LN856688">
    <property type="protein sequence ID" value="CDQ05196.1"/>
    <property type="molecule type" value="Genomic_DNA"/>
</dbReference>
<reference evidence="1" key="2">
    <citation type="submission" date="2012-12" db="EMBL/GenBank/DDBJ databases">
        <authorList>
            <consortium name="WormBase Consortium"/>
            <person name="Ghedin E."/>
            <person name="Paulini M."/>
        </authorList>
    </citation>
    <scope>NUCLEOTIDE SEQUENCE</scope>
    <source>
        <strain evidence="1">FR3</strain>
    </source>
</reference>
<gene>
    <name evidence="1" type="primary">Bm14377</name>
    <name evidence="1" type="ORF">BM_Bm14377</name>
</gene>
<name>A0A1I9G7G2_BRUMA</name>
<sequence>MSPIRFRAYSIRIPPRCELEIRQPCRAFITSVACRTSRNSTNATVVSFLRERERERERERAYC</sequence>
<accession>A0A1I9G7G2</accession>
<dbReference type="AlphaFoldDB" id="A0A1I9G7G2"/>
<protein>
    <submittedName>
        <fullName evidence="1">Bm14377</fullName>
    </submittedName>
</protein>
<evidence type="ECO:0000313" key="1">
    <source>
        <dbReference type="EMBL" id="CDQ05196.1"/>
    </source>
</evidence>
<reference evidence="1" key="1">
    <citation type="journal article" date="2007" name="Science">
        <title>Draft genome of the filarial nematode parasite Brugia malayi.</title>
        <authorList>
            <person name="Ghedin E."/>
            <person name="Wang S."/>
            <person name="Spiro D."/>
            <person name="Caler E."/>
            <person name="Zhao Q."/>
            <person name="Crabtree J."/>
            <person name="Allen J.E."/>
            <person name="Delcher A.L."/>
            <person name="Guiliano D.B."/>
            <person name="Miranda-Saavedra D."/>
            <person name="Angiuoli S.V."/>
            <person name="Creasy T."/>
            <person name="Amedeo P."/>
            <person name="Haas B."/>
            <person name="El-Sayed N.M."/>
            <person name="Wortman J.R."/>
            <person name="Feldblyum T."/>
            <person name="Tallon L."/>
            <person name="Schatz M."/>
            <person name="Shumway M."/>
            <person name="Koo H."/>
            <person name="Salzberg S.L."/>
            <person name="Schobel S."/>
            <person name="Pertea M."/>
            <person name="Pop M."/>
            <person name="White O."/>
            <person name="Barton G.J."/>
            <person name="Carlow C.K."/>
            <person name="Crawford M.J."/>
            <person name="Daub J."/>
            <person name="Dimmic M.W."/>
            <person name="Estes C.F."/>
            <person name="Foster J.M."/>
            <person name="Ganatra M."/>
            <person name="Gregory W.F."/>
            <person name="Johnson N.M."/>
            <person name="Jin J."/>
            <person name="Komuniecki R."/>
            <person name="Korf I."/>
            <person name="Kumar S."/>
            <person name="Laney S."/>
            <person name="Li B.W."/>
            <person name="Li W."/>
            <person name="Lindblom T.H."/>
            <person name="Lustigman S."/>
            <person name="Ma D."/>
            <person name="Maina C.V."/>
            <person name="Martin D.M."/>
            <person name="McCarter J.P."/>
            <person name="McReynolds L."/>
            <person name="Mitreva M."/>
            <person name="Nutman T.B."/>
            <person name="Parkinson J."/>
            <person name="Peregrin-Alvarez J.M."/>
            <person name="Poole C."/>
            <person name="Ren Q."/>
            <person name="Saunders L."/>
            <person name="Sluder A.E."/>
            <person name="Smith K."/>
            <person name="Stanke M."/>
            <person name="Unnasch T.R."/>
            <person name="Ware J."/>
            <person name="Wei A.D."/>
            <person name="Weil G."/>
            <person name="Williams D.J."/>
            <person name="Zhang Y."/>
            <person name="Williams S.A."/>
            <person name="Fraser-Liggett C."/>
            <person name="Slatko B."/>
            <person name="Blaxter M.L."/>
            <person name="Scott A.L."/>
        </authorList>
    </citation>
    <scope>NUCLEOTIDE SEQUENCE</scope>
    <source>
        <strain evidence="1">FR3</strain>
    </source>
</reference>
<organism evidence="1">
    <name type="scientific">Brugia malayi</name>
    <name type="common">Filarial nematode worm</name>
    <dbReference type="NCBI Taxonomy" id="6279"/>
    <lineage>
        <taxon>Eukaryota</taxon>
        <taxon>Metazoa</taxon>
        <taxon>Ecdysozoa</taxon>
        <taxon>Nematoda</taxon>
        <taxon>Chromadorea</taxon>
        <taxon>Rhabditida</taxon>
        <taxon>Spirurina</taxon>
        <taxon>Spiruromorpha</taxon>
        <taxon>Filarioidea</taxon>
        <taxon>Onchocercidae</taxon>
        <taxon>Brugia</taxon>
    </lineage>
</organism>
<proteinExistence type="predicted"/>